<dbReference type="InterPro" id="IPR039134">
    <property type="entry name" value="SMUG1"/>
</dbReference>
<dbReference type="eggNOG" id="ENOG502QT20">
    <property type="taxonomic scope" value="Eukaryota"/>
</dbReference>
<evidence type="ECO:0000313" key="9">
    <source>
        <dbReference type="EMBL" id="EDW67909.1"/>
    </source>
</evidence>
<dbReference type="HOGENOM" id="CLU_071760_2_0_1"/>
<dbReference type="AlphaFoldDB" id="B4LXV0"/>
<dbReference type="InterPro" id="IPR005122">
    <property type="entry name" value="Uracil-DNA_glycosylase-like"/>
</dbReference>
<evidence type="ECO:0000256" key="5">
    <source>
        <dbReference type="ARBA" id="ARBA00023125"/>
    </source>
</evidence>
<evidence type="ECO:0000256" key="2">
    <source>
        <dbReference type="ARBA" id="ARBA00007889"/>
    </source>
</evidence>
<dbReference type="KEGG" id="dvi:6630495"/>
<protein>
    <recommendedName>
        <fullName evidence="8">Uracil-DNA glycosylase-like domain-containing protein</fullName>
    </recommendedName>
</protein>
<gene>
    <name evidence="9" type="primary">Dvir\GJ24424</name>
    <name evidence="9" type="ORF">Dvir_GJ24424</name>
</gene>
<dbReference type="Proteomes" id="UP000008792">
    <property type="component" value="Unassembled WGS sequence"/>
</dbReference>
<sequence>MLKRKLEKKKAAALDLKKLKTIQPDALTSGLFVQPFWMQFYKIECQLNEQLATLGLPTGITCTYNPVEYASSLHCAYLSRYLCGPKRVIFIGMNPGPNGMGQTGVPFGNVRTVRDMMHLSGEVLQPSVLHRKRPVNGLNCKIEEPSGVRLWELFERLAAGSLDTLSQQCFVHNFCPLAFFDEEGHNITPSELKGQLKQQIRDMCLDALEKQLQLLQPQFVVAVGEYVHKVLNRSSYCKTVSVSRLPHPSPRSLHNTNWSEKAQAFLEEQDLIKFMRNEAQGNSY</sequence>
<keyword evidence="4" id="KW-0378">Hydrolase</keyword>
<dbReference type="FunCoup" id="B4LXV0">
    <property type="interactions" value="843"/>
</dbReference>
<dbReference type="GO" id="GO:0006284">
    <property type="term" value="P:base-excision repair"/>
    <property type="evidence" value="ECO:0007669"/>
    <property type="project" value="InterPro"/>
</dbReference>
<dbReference type="GO" id="GO:0003677">
    <property type="term" value="F:DNA binding"/>
    <property type="evidence" value="ECO:0007669"/>
    <property type="project" value="UniProtKB-KW"/>
</dbReference>
<evidence type="ECO:0000256" key="3">
    <source>
        <dbReference type="ARBA" id="ARBA00022763"/>
    </source>
</evidence>
<keyword evidence="3" id="KW-0227">DNA damage</keyword>
<comment type="subcellular location">
    <subcellularLocation>
        <location evidence="1">Nucleus</location>
    </subcellularLocation>
</comment>
<keyword evidence="7" id="KW-0539">Nucleus</keyword>
<dbReference type="FunFam" id="3.40.470.10:FF:000017">
    <property type="entry name" value="Single-strand-selective monofunctional uracil-DNA glycosylase 1"/>
    <property type="match status" value="1"/>
</dbReference>
<keyword evidence="5" id="KW-0238">DNA-binding</keyword>
<dbReference type="OrthoDB" id="408702at2759"/>
<keyword evidence="10" id="KW-1185">Reference proteome</keyword>
<dbReference type="GO" id="GO:0017065">
    <property type="term" value="F:single-strand selective uracil DNA N-glycosylase activity"/>
    <property type="evidence" value="ECO:0007669"/>
    <property type="project" value="InterPro"/>
</dbReference>
<evidence type="ECO:0000256" key="7">
    <source>
        <dbReference type="ARBA" id="ARBA00023242"/>
    </source>
</evidence>
<reference evidence="9 10" key="1">
    <citation type="journal article" date="2007" name="Nature">
        <title>Evolution of genes and genomes on the Drosophila phylogeny.</title>
        <authorList>
            <consortium name="Drosophila 12 Genomes Consortium"/>
            <person name="Clark A.G."/>
            <person name="Eisen M.B."/>
            <person name="Smith D.R."/>
            <person name="Bergman C.M."/>
            <person name="Oliver B."/>
            <person name="Markow T.A."/>
            <person name="Kaufman T.C."/>
            <person name="Kellis M."/>
            <person name="Gelbart W."/>
            <person name="Iyer V.N."/>
            <person name="Pollard D.A."/>
            <person name="Sackton T.B."/>
            <person name="Larracuente A.M."/>
            <person name="Singh N.D."/>
            <person name="Abad J.P."/>
            <person name="Abt D.N."/>
            <person name="Adryan B."/>
            <person name="Aguade M."/>
            <person name="Akashi H."/>
            <person name="Anderson W.W."/>
            <person name="Aquadro C.F."/>
            <person name="Ardell D.H."/>
            <person name="Arguello R."/>
            <person name="Artieri C.G."/>
            <person name="Barbash D.A."/>
            <person name="Barker D."/>
            <person name="Barsanti P."/>
            <person name="Batterham P."/>
            <person name="Batzoglou S."/>
            <person name="Begun D."/>
            <person name="Bhutkar A."/>
            <person name="Blanco E."/>
            <person name="Bosak S.A."/>
            <person name="Bradley R.K."/>
            <person name="Brand A.D."/>
            <person name="Brent M.R."/>
            <person name="Brooks A.N."/>
            <person name="Brown R.H."/>
            <person name="Butlin R.K."/>
            <person name="Caggese C."/>
            <person name="Calvi B.R."/>
            <person name="Bernardo de Carvalho A."/>
            <person name="Caspi A."/>
            <person name="Castrezana S."/>
            <person name="Celniker S.E."/>
            <person name="Chang J.L."/>
            <person name="Chapple C."/>
            <person name="Chatterji S."/>
            <person name="Chinwalla A."/>
            <person name="Civetta A."/>
            <person name="Clifton S.W."/>
            <person name="Comeron J.M."/>
            <person name="Costello J.C."/>
            <person name="Coyne J.A."/>
            <person name="Daub J."/>
            <person name="David R.G."/>
            <person name="Delcher A.L."/>
            <person name="Delehaunty K."/>
            <person name="Do C.B."/>
            <person name="Ebling H."/>
            <person name="Edwards K."/>
            <person name="Eickbush T."/>
            <person name="Evans J.D."/>
            <person name="Filipski A."/>
            <person name="Findeiss S."/>
            <person name="Freyhult E."/>
            <person name="Fulton L."/>
            <person name="Fulton R."/>
            <person name="Garcia A.C."/>
            <person name="Gardiner A."/>
            <person name="Garfield D.A."/>
            <person name="Garvin B.E."/>
            <person name="Gibson G."/>
            <person name="Gilbert D."/>
            <person name="Gnerre S."/>
            <person name="Godfrey J."/>
            <person name="Good R."/>
            <person name="Gotea V."/>
            <person name="Gravely B."/>
            <person name="Greenberg A.J."/>
            <person name="Griffiths-Jones S."/>
            <person name="Gross S."/>
            <person name="Guigo R."/>
            <person name="Gustafson E.A."/>
            <person name="Haerty W."/>
            <person name="Hahn M.W."/>
            <person name="Halligan D.L."/>
            <person name="Halpern A.L."/>
            <person name="Halter G.M."/>
            <person name="Han M.V."/>
            <person name="Heger A."/>
            <person name="Hillier L."/>
            <person name="Hinrichs A.S."/>
            <person name="Holmes I."/>
            <person name="Hoskins R.A."/>
            <person name="Hubisz M.J."/>
            <person name="Hultmark D."/>
            <person name="Huntley M.A."/>
            <person name="Jaffe D.B."/>
            <person name="Jagadeeshan S."/>
            <person name="Jeck W.R."/>
            <person name="Johnson J."/>
            <person name="Jones C.D."/>
            <person name="Jordan W.C."/>
            <person name="Karpen G.H."/>
            <person name="Kataoka E."/>
            <person name="Keightley P.D."/>
            <person name="Kheradpour P."/>
            <person name="Kirkness E.F."/>
            <person name="Koerich L.B."/>
            <person name="Kristiansen K."/>
            <person name="Kudrna D."/>
            <person name="Kulathinal R.J."/>
            <person name="Kumar S."/>
            <person name="Kwok R."/>
            <person name="Lander E."/>
            <person name="Langley C.H."/>
            <person name="Lapoint R."/>
            <person name="Lazzaro B.P."/>
            <person name="Lee S.J."/>
            <person name="Levesque L."/>
            <person name="Li R."/>
            <person name="Lin C.F."/>
            <person name="Lin M.F."/>
            <person name="Lindblad-Toh K."/>
            <person name="Llopart A."/>
            <person name="Long M."/>
            <person name="Low L."/>
            <person name="Lozovsky E."/>
            <person name="Lu J."/>
            <person name="Luo M."/>
            <person name="Machado C.A."/>
            <person name="Makalowski W."/>
            <person name="Marzo M."/>
            <person name="Matsuda M."/>
            <person name="Matzkin L."/>
            <person name="McAllister B."/>
            <person name="McBride C.S."/>
            <person name="McKernan B."/>
            <person name="McKernan K."/>
            <person name="Mendez-Lago M."/>
            <person name="Minx P."/>
            <person name="Mollenhauer M.U."/>
            <person name="Montooth K."/>
            <person name="Mount S.M."/>
            <person name="Mu X."/>
            <person name="Myers E."/>
            <person name="Negre B."/>
            <person name="Newfeld S."/>
            <person name="Nielsen R."/>
            <person name="Noor M.A."/>
            <person name="O'Grady P."/>
            <person name="Pachter L."/>
            <person name="Papaceit M."/>
            <person name="Parisi M.J."/>
            <person name="Parisi M."/>
            <person name="Parts L."/>
            <person name="Pedersen J.S."/>
            <person name="Pesole G."/>
            <person name="Phillippy A.M."/>
            <person name="Ponting C.P."/>
            <person name="Pop M."/>
            <person name="Porcelli D."/>
            <person name="Powell J.R."/>
            <person name="Prohaska S."/>
            <person name="Pruitt K."/>
            <person name="Puig M."/>
            <person name="Quesneville H."/>
            <person name="Ram K.R."/>
            <person name="Rand D."/>
            <person name="Rasmussen M.D."/>
            <person name="Reed L.K."/>
            <person name="Reenan R."/>
            <person name="Reily A."/>
            <person name="Remington K.A."/>
            <person name="Rieger T.T."/>
            <person name="Ritchie M.G."/>
            <person name="Robin C."/>
            <person name="Rogers Y.H."/>
            <person name="Rohde C."/>
            <person name="Rozas J."/>
            <person name="Rubenfield M.J."/>
            <person name="Ruiz A."/>
            <person name="Russo S."/>
            <person name="Salzberg S.L."/>
            <person name="Sanchez-Gracia A."/>
            <person name="Saranga D.J."/>
            <person name="Sato H."/>
            <person name="Schaeffer S.W."/>
            <person name="Schatz M.C."/>
            <person name="Schlenke T."/>
            <person name="Schwartz R."/>
            <person name="Segarra C."/>
            <person name="Singh R.S."/>
            <person name="Sirot L."/>
            <person name="Sirota M."/>
            <person name="Sisneros N.B."/>
            <person name="Smith C.D."/>
            <person name="Smith T.F."/>
            <person name="Spieth J."/>
            <person name="Stage D.E."/>
            <person name="Stark A."/>
            <person name="Stephan W."/>
            <person name="Strausberg R.L."/>
            <person name="Strempel S."/>
            <person name="Sturgill D."/>
            <person name="Sutton G."/>
            <person name="Sutton G.G."/>
            <person name="Tao W."/>
            <person name="Teichmann S."/>
            <person name="Tobari Y.N."/>
            <person name="Tomimura Y."/>
            <person name="Tsolas J.M."/>
            <person name="Valente V.L."/>
            <person name="Venter E."/>
            <person name="Venter J.C."/>
            <person name="Vicario S."/>
            <person name="Vieira F.G."/>
            <person name="Vilella A.J."/>
            <person name="Villasante A."/>
            <person name="Walenz B."/>
            <person name="Wang J."/>
            <person name="Wasserman M."/>
            <person name="Watts T."/>
            <person name="Wilson D."/>
            <person name="Wilson R.K."/>
            <person name="Wing R.A."/>
            <person name="Wolfner M.F."/>
            <person name="Wong A."/>
            <person name="Wong G.K."/>
            <person name="Wu C.I."/>
            <person name="Wu G."/>
            <person name="Yamamoto D."/>
            <person name="Yang H.P."/>
            <person name="Yang S.P."/>
            <person name="Yorke J.A."/>
            <person name="Yoshida K."/>
            <person name="Zdobnov E."/>
            <person name="Zhang P."/>
            <person name="Zhang Y."/>
            <person name="Zimin A.V."/>
            <person name="Baldwin J."/>
            <person name="Abdouelleil A."/>
            <person name="Abdulkadir J."/>
            <person name="Abebe A."/>
            <person name="Abera B."/>
            <person name="Abreu J."/>
            <person name="Acer S.C."/>
            <person name="Aftuck L."/>
            <person name="Alexander A."/>
            <person name="An P."/>
            <person name="Anderson E."/>
            <person name="Anderson S."/>
            <person name="Arachi H."/>
            <person name="Azer M."/>
            <person name="Bachantsang P."/>
            <person name="Barry A."/>
            <person name="Bayul T."/>
            <person name="Berlin A."/>
            <person name="Bessette D."/>
            <person name="Bloom T."/>
            <person name="Blye J."/>
            <person name="Boguslavskiy L."/>
            <person name="Bonnet C."/>
            <person name="Boukhgalter B."/>
            <person name="Bourzgui I."/>
            <person name="Brown A."/>
            <person name="Cahill P."/>
            <person name="Channer S."/>
            <person name="Cheshatsang Y."/>
            <person name="Chuda L."/>
            <person name="Citroen M."/>
            <person name="Collymore A."/>
            <person name="Cooke P."/>
            <person name="Costello M."/>
            <person name="D'Aco K."/>
            <person name="Daza R."/>
            <person name="De Haan G."/>
            <person name="DeGray S."/>
            <person name="DeMaso C."/>
            <person name="Dhargay N."/>
            <person name="Dooley K."/>
            <person name="Dooley E."/>
            <person name="Doricent M."/>
            <person name="Dorje P."/>
            <person name="Dorjee K."/>
            <person name="Dupes A."/>
            <person name="Elong R."/>
            <person name="Falk J."/>
            <person name="Farina A."/>
            <person name="Faro S."/>
            <person name="Ferguson D."/>
            <person name="Fisher S."/>
            <person name="Foley C.D."/>
            <person name="Franke A."/>
            <person name="Friedrich D."/>
            <person name="Gadbois L."/>
            <person name="Gearin G."/>
            <person name="Gearin C.R."/>
            <person name="Giannoukos G."/>
            <person name="Goode T."/>
            <person name="Graham J."/>
            <person name="Grandbois E."/>
            <person name="Grewal S."/>
            <person name="Gyaltsen K."/>
            <person name="Hafez N."/>
            <person name="Hagos B."/>
            <person name="Hall J."/>
            <person name="Henson C."/>
            <person name="Hollinger A."/>
            <person name="Honan T."/>
            <person name="Huard M.D."/>
            <person name="Hughes L."/>
            <person name="Hurhula B."/>
            <person name="Husby M.E."/>
            <person name="Kamat A."/>
            <person name="Kanga B."/>
            <person name="Kashin S."/>
            <person name="Khazanovich D."/>
            <person name="Kisner P."/>
            <person name="Lance K."/>
            <person name="Lara M."/>
            <person name="Lee W."/>
            <person name="Lennon N."/>
            <person name="Letendre F."/>
            <person name="LeVine R."/>
            <person name="Lipovsky A."/>
            <person name="Liu X."/>
            <person name="Liu J."/>
            <person name="Liu S."/>
            <person name="Lokyitsang T."/>
            <person name="Lokyitsang Y."/>
            <person name="Lubonja R."/>
            <person name="Lui A."/>
            <person name="MacDonald P."/>
            <person name="Magnisalis V."/>
            <person name="Maru K."/>
            <person name="Matthews C."/>
            <person name="McCusker W."/>
            <person name="McDonough S."/>
            <person name="Mehta T."/>
            <person name="Meldrim J."/>
            <person name="Meneus L."/>
            <person name="Mihai O."/>
            <person name="Mihalev A."/>
            <person name="Mihova T."/>
            <person name="Mittelman R."/>
            <person name="Mlenga V."/>
            <person name="Montmayeur A."/>
            <person name="Mulrain L."/>
            <person name="Navidi A."/>
            <person name="Naylor J."/>
            <person name="Negash T."/>
            <person name="Nguyen T."/>
            <person name="Nguyen N."/>
            <person name="Nicol R."/>
            <person name="Norbu C."/>
            <person name="Norbu N."/>
            <person name="Novod N."/>
            <person name="O'Neill B."/>
            <person name="Osman S."/>
            <person name="Markiewicz E."/>
            <person name="Oyono O.L."/>
            <person name="Patti C."/>
            <person name="Phunkhang P."/>
            <person name="Pierre F."/>
            <person name="Priest M."/>
            <person name="Raghuraman S."/>
            <person name="Rege F."/>
            <person name="Reyes R."/>
            <person name="Rise C."/>
            <person name="Rogov P."/>
            <person name="Ross K."/>
            <person name="Ryan E."/>
            <person name="Settipalli S."/>
            <person name="Shea T."/>
            <person name="Sherpa N."/>
            <person name="Shi L."/>
            <person name="Shih D."/>
            <person name="Sparrow T."/>
            <person name="Spaulding J."/>
            <person name="Stalker J."/>
            <person name="Stange-Thomann N."/>
            <person name="Stavropoulos S."/>
            <person name="Stone C."/>
            <person name="Strader C."/>
            <person name="Tesfaye S."/>
            <person name="Thomson T."/>
            <person name="Thoulutsang Y."/>
            <person name="Thoulutsang D."/>
            <person name="Topham K."/>
            <person name="Topping I."/>
            <person name="Tsamla T."/>
            <person name="Vassiliev H."/>
            <person name="Vo A."/>
            <person name="Wangchuk T."/>
            <person name="Wangdi T."/>
            <person name="Weiand M."/>
            <person name="Wilkinson J."/>
            <person name="Wilson A."/>
            <person name="Yadav S."/>
            <person name="Young G."/>
            <person name="Yu Q."/>
            <person name="Zembek L."/>
            <person name="Zhong D."/>
            <person name="Zimmer A."/>
            <person name="Zwirko Z."/>
            <person name="Jaffe D.B."/>
            <person name="Alvarez P."/>
            <person name="Brockman W."/>
            <person name="Butler J."/>
            <person name="Chin C."/>
            <person name="Gnerre S."/>
            <person name="Grabherr M."/>
            <person name="Kleber M."/>
            <person name="Mauceli E."/>
            <person name="MacCallum I."/>
        </authorList>
    </citation>
    <scope>NUCLEOTIDE SEQUENCE [LARGE SCALE GENOMIC DNA]</scope>
    <source>
        <strain evidence="10">Tucson 15010-1051.87</strain>
    </source>
</reference>
<evidence type="ECO:0000313" key="10">
    <source>
        <dbReference type="Proteomes" id="UP000008792"/>
    </source>
</evidence>
<dbReference type="STRING" id="7244.B4LXV0"/>
<dbReference type="GO" id="GO:0005634">
    <property type="term" value="C:nucleus"/>
    <property type="evidence" value="ECO:0007669"/>
    <property type="project" value="UniProtKB-SubCell"/>
</dbReference>
<evidence type="ECO:0000256" key="1">
    <source>
        <dbReference type="ARBA" id="ARBA00004123"/>
    </source>
</evidence>
<dbReference type="CDD" id="cd19374">
    <property type="entry name" value="UDG-F3_SMUG1-like"/>
    <property type="match status" value="1"/>
</dbReference>
<dbReference type="PANTHER" id="PTHR13235:SF2">
    <property type="entry name" value="SINGLE-STRAND SELECTIVE MONOFUNCTIONAL URACIL DNA GLYCOSYLASE"/>
    <property type="match status" value="1"/>
</dbReference>
<evidence type="ECO:0000256" key="6">
    <source>
        <dbReference type="ARBA" id="ARBA00023204"/>
    </source>
</evidence>
<dbReference type="Gene3D" id="3.40.470.10">
    <property type="entry name" value="Uracil-DNA glycosylase-like domain"/>
    <property type="match status" value="1"/>
</dbReference>
<comment type="similarity">
    <text evidence="2">Belongs to the uracil-DNA glycosylase (UDG) superfamily. SMUG1 family.</text>
</comment>
<evidence type="ECO:0000256" key="4">
    <source>
        <dbReference type="ARBA" id="ARBA00022801"/>
    </source>
</evidence>
<accession>B4LXV0</accession>
<keyword evidence="6" id="KW-0234">DNA repair</keyword>
<dbReference type="PANTHER" id="PTHR13235">
    <property type="entry name" value="SINGLE-STRAND SELECTIVE MONOFUNCTIONAL URACIL DNA GLYCOSYLASE"/>
    <property type="match status" value="1"/>
</dbReference>
<dbReference type="PhylomeDB" id="B4LXV0"/>
<dbReference type="InterPro" id="IPR036895">
    <property type="entry name" value="Uracil-DNA_glycosylase-like_sf"/>
</dbReference>
<name>B4LXV0_DROVI</name>
<dbReference type="InParanoid" id="B4LXV0"/>
<dbReference type="SUPFAM" id="SSF52141">
    <property type="entry name" value="Uracil-DNA glycosylase-like"/>
    <property type="match status" value="1"/>
</dbReference>
<feature type="domain" description="Uracil-DNA glycosylase-like" evidence="8">
    <location>
        <begin position="86"/>
        <end position="262"/>
    </location>
</feature>
<proteinExistence type="inferred from homology"/>
<evidence type="ECO:0000259" key="8">
    <source>
        <dbReference type="Pfam" id="PF03167"/>
    </source>
</evidence>
<dbReference type="GO" id="GO:0000703">
    <property type="term" value="F:oxidized pyrimidine nucleobase lesion DNA N-glycosylase activity"/>
    <property type="evidence" value="ECO:0007669"/>
    <property type="project" value="TreeGrafter"/>
</dbReference>
<dbReference type="OMA" id="VANYCPL"/>
<organism evidence="9 10">
    <name type="scientific">Drosophila virilis</name>
    <name type="common">Fruit fly</name>
    <dbReference type="NCBI Taxonomy" id="7244"/>
    <lineage>
        <taxon>Eukaryota</taxon>
        <taxon>Metazoa</taxon>
        <taxon>Ecdysozoa</taxon>
        <taxon>Arthropoda</taxon>
        <taxon>Hexapoda</taxon>
        <taxon>Insecta</taxon>
        <taxon>Pterygota</taxon>
        <taxon>Neoptera</taxon>
        <taxon>Endopterygota</taxon>
        <taxon>Diptera</taxon>
        <taxon>Brachycera</taxon>
        <taxon>Muscomorpha</taxon>
        <taxon>Ephydroidea</taxon>
        <taxon>Drosophilidae</taxon>
        <taxon>Drosophila</taxon>
    </lineage>
</organism>
<dbReference type="Pfam" id="PF03167">
    <property type="entry name" value="UDG"/>
    <property type="match status" value="1"/>
</dbReference>
<dbReference type="EMBL" id="CH940650">
    <property type="protein sequence ID" value="EDW67909.1"/>
    <property type="molecule type" value="Genomic_DNA"/>
</dbReference>